<gene>
    <name evidence="2" type="ORF">SVIM_LOCUS406038</name>
</gene>
<name>A0A6N2MSQ3_SALVM</name>
<evidence type="ECO:0000256" key="1">
    <source>
        <dbReference type="SAM" id="MobiDB-lite"/>
    </source>
</evidence>
<organism evidence="2">
    <name type="scientific">Salix viminalis</name>
    <name type="common">Common osier</name>
    <name type="synonym">Basket willow</name>
    <dbReference type="NCBI Taxonomy" id="40686"/>
    <lineage>
        <taxon>Eukaryota</taxon>
        <taxon>Viridiplantae</taxon>
        <taxon>Streptophyta</taxon>
        <taxon>Embryophyta</taxon>
        <taxon>Tracheophyta</taxon>
        <taxon>Spermatophyta</taxon>
        <taxon>Magnoliopsida</taxon>
        <taxon>eudicotyledons</taxon>
        <taxon>Gunneridae</taxon>
        <taxon>Pentapetalae</taxon>
        <taxon>rosids</taxon>
        <taxon>fabids</taxon>
        <taxon>Malpighiales</taxon>
        <taxon>Salicaceae</taxon>
        <taxon>Saliceae</taxon>
        <taxon>Salix</taxon>
    </lineage>
</organism>
<feature type="compositionally biased region" description="Basic and acidic residues" evidence="1">
    <location>
        <begin position="9"/>
        <end position="19"/>
    </location>
</feature>
<dbReference type="AlphaFoldDB" id="A0A6N2MSQ3"/>
<protein>
    <submittedName>
        <fullName evidence="2">Uncharacterized protein</fullName>
    </submittedName>
</protein>
<evidence type="ECO:0000313" key="2">
    <source>
        <dbReference type="EMBL" id="VFU56560.1"/>
    </source>
</evidence>
<sequence>MKKSKELKRKVDTKQERKKPLQCNPDKSVSFQRLWSFEDEIVLLKCIKIFEKVEIPPDKQNLYDLSKLIWKEKAEGSNEVVAKEVKVSDNDEAITKKLNALESYFEMDDKETKMKKYFVTGLTSFEGSGKKEMIEKYWQWFLCKMNLVGKQNDIIRKYYNLMMSAYKTY</sequence>
<reference evidence="2" key="1">
    <citation type="submission" date="2019-03" db="EMBL/GenBank/DDBJ databases">
        <authorList>
            <person name="Mank J."/>
            <person name="Almeida P."/>
        </authorList>
    </citation>
    <scope>NUCLEOTIDE SEQUENCE</scope>
    <source>
        <strain evidence="2">78183</strain>
    </source>
</reference>
<feature type="region of interest" description="Disordered" evidence="1">
    <location>
        <begin position="1"/>
        <end position="22"/>
    </location>
</feature>
<proteinExistence type="predicted"/>
<dbReference type="EMBL" id="CAADRP010001929">
    <property type="protein sequence ID" value="VFU56560.1"/>
    <property type="molecule type" value="Genomic_DNA"/>
</dbReference>
<accession>A0A6N2MSQ3</accession>